<accession>A0A9Q0QYB3</accession>
<dbReference type="Proteomes" id="UP001141806">
    <property type="component" value="Unassembled WGS sequence"/>
</dbReference>
<protein>
    <submittedName>
        <fullName evidence="1">Uncharacterized protein</fullName>
    </submittedName>
</protein>
<organism evidence="1 2">
    <name type="scientific">Protea cynaroides</name>
    <dbReference type="NCBI Taxonomy" id="273540"/>
    <lineage>
        <taxon>Eukaryota</taxon>
        <taxon>Viridiplantae</taxon>
        <taxon>Streptophyta</taxon>
        <taxon>Embryophyta</taxon>
        <taxon>Tracheophyta</taxon>
        <taxon>Spermatophyta</taxon>
        <taxon>Magnoliopsida</taxon>
        <taxon>Proteales</taxon>
        <taxon>Proteaceae</taxon>
        <taxon>Protea</taxon>
    </lineage>
</organism>
<sequence length="103" mass="12121">MEQRIFKGSTVVKARDLWEVQFIYFLFLDFDMQSIEILLKYNRHCIDMISDSHISISQHSTTSSIQGQLSAEIESHAYKMYILTPQYESMVKVKIGFHREAKL</sequence>
<dbReference type="AlphaFoldDB" id="A0A9Q0QYB3"/>
<proteinExistence type="predicted"/>
<gene>
    <name evidence="1" type="ORF">NE237_001679</name>
</gene>
<evidence type="ECO:0000313" key="2">
    <source>
        <dbReference type="Proteomes" id="UP001141806"/>
    </source>
</evidence>
<evidence type="ECO:0000313" key="1">
    <source>
        <dbReference type="EMBL" id="KAJ4976573.1"/>
    </source>
</evidence>
<keyword evidence="2" id="KW-1185">Reference proteome</keyword>
<dbReference type="EMBL" id="JAMYWD010000003">
    <property type="protein sequence ID" value="KAJ4976573.1"/>
    <property type="molecule type" value="Genomic_DNA"/>
</dbReference>
<reference evidence="1" key="1">
    <citation type="journal article" date="2023" name="Plant J.">
        <title>The genome of the king protea, Protea cynaroides.</title>
        <authorList>
            <person name="Chang J."/>
            <person name="Duong T.A."/>
            <person name="Schoeman C."/>
            <person name="Ma X."/>
            <person name="Roodt D."/>
            <person name="Barker N."/>
            <person name="Li Z."/>
            <person name="Van de Peer Y."/>
            <person name="Mizrachi E."/>
        </authorList>
    </citation>
    <scope>NUCLEOTIDE SEQUENCE</scope>
    <source>
        <tissue evidence="1">Young leaves</tissue>
    </source>
</reference>
<name>A0A9Q0QYB3_9MAGN</name>
<comment type="caution">
    <text evidence="1">The sequence shown here is derived from an EMBL/GenBank/DDBJ whole genome shotgun (WGS) entry which is preliminary data.</text>
</comment>